<feature type="transmembrane region" description="Helical" evidence="1">
    <location>
        <begin position="325"/>
        <end position="345"/>
    </location>
</feature>
<keyword evidence="1 4" id="KW-0812">Transmembrane</keyword>
<dbReference type="Proteomes" id="UP001431209">
    <property type="component" value="Unassembled WGS sequence"/>
</dbReference>
<dbReference type="Pfam" id="PF01569">
    <property type="entry name" value="PAP2"/>
    <property type="match status" value="1"/>
</dbReference>
<accession>A0AAW2ZEC5</accession>
<feature type="transmembrane region" description="Helical" evidence="1">
    <location>
        <begin position="216"/>
        <end position="233"/>
    </location>
</feature>
<evidence type="ECO:0000256" key="1">
    <source>
        <dbReference type="SAM" id="Phobius"/>
    </source>
</evidence>
<evidence type="ECO:0000313" key="5">
    <source>
        <dbReference type="Proteomes" id="UP001431209"/>
    </source>
</evidence>
<gene>
    <name evidence="4" type="ORF">AKO1_000186</name>
</gene>
<feature type="signal peptide" evidence="2">
    <location>
        <begin position="1"/>
        <end position="19"/>
    </location>
</feature>
<evidence type="ECO:0000259" key="3">
    <source>
        <dbReference type="Pfam" id="PF01569"/>
    </source>
</evidence>
<keyword evidence="1" id="KW-1133">Transmembrane helix</keyword>
<sequence>MRIVFVFALVCAMISLSYSQDLEKTHYCLSENDDSFLNKCHKQGGVLALTANFLVQWINPRVLAITALFLILLLPLLHLSDVKQSNLAFSLRKFNQNQLYILNFMHRVCYTLVLDVALYAAFRQSRPCRCTVDGGKTFQHQHSIYGSDAMSGAIFAATLFDGAPYNKYLSKIFAVIVIVLINAERVVLGYHSVAQVTVGSCLGIALHLYSTRTPQFFVFIDAIVQFILGAVLLQVDPALKYNFDDMNNLFSWFIWGVSFQVFVVLMLLRFYAGNWSKLKYSLFSGKLFVEGDERMQLRKQESVVNEDQGKFETDCRRDVVKLSNFIYTLFALFVLLIINYVSYVISAYRLTSH</sequence>
<dbReference type="SUPFAM" id="SSF48317">
    <property type="entry name" value="Acid phosphatase/Vanadium-dependent haloperoxidase"/>
    <property type="match status" value="1"/>
</dbReference>
<dbReference type="Gene3D" id="1.20.144.10">
    <property type="entry name" value="Phosphatidic acid phosphatase type 2/haloperoxidase"/>
    <property type="match status" value="1"/>
</dbReference>
<dbReference type="InterPro" id="IPR000326">
    <property type="entry name" value="PAP2/HPO"/>
</dbReference>
<name>A0AAW2ZEC5_9EUKA</name>
<dbReference type="InterPro" id="IPR036938">
    <property type="entry name" value="PAP2/HPO_sf"/>
</dbReference>
<evidence type="ECO:0000313" key="4">
    <source>
        <dbReference type="EMBL" id="KAL0487714.1"/>
    </source>
</evidence>
<comment type="caution">
    <text evidence="4">The sequence shown here is derived from an EMBL/GenBank/DDBJ whole genome shotgun (WGS) entry which is preliminary data.</text>
</comment>
<feature type="domain" description="Phosphatidic acid phosphatase type 2/haloperoxidase" evidence="3">
    <location>
        <begin position="119"/>
        <end position="215"/>
    </location>
</feature>
<feature type="transmembrane region" description="Helical" evidence="1">
    <location>
        <begin position="189"/>
        <end position="209"/>
    </location>
</feature>
<feature type="chain" id="PRO_5043452988" evidence="2">
    <location>
        <begin position="20"/>
        <end position="353"/>
    </location>
</feature>
<keyword evidence="1" id="KW-0472">Membrane</keyword>
<proteinExistence type="predicted"/>
<keyword evidence="2" id="KW-0732">Signal</keyword>
<keyword evidence="5" id="KW-1185">Reference proteome</keyword>
<dbReference type="EMBL" id="JAOPGA020001368">
    <property type="protein sequence ID" value="KAL0487714.1"/>
    <property type="molecule type" value="Genomic_DNA"/>
</dbReference>
<organism evidence="4 5">
    <name type="scientific">Acrasis kona</name>
    <dbReference type="NCBI Taxonomy" id="1008807"/>
    <lineage>
        <taxon>Eukaryota</taxon>
        <taxon>Discoba</taxon>
        <taxon>Heterolobosea</taxon>
        <taxon>Tetramitia</taxon>
        <taxon>Eutetramitia</taxon>
        <taxon>Acrasidae</taxon>
        <taxon>Acrasis</taxon>
    </lineage>
</organism>
<feature type="transmembrane region" description="Helical" evidence="1">
    <location>
        <begin position="100"/>
        <end position="122"/>
    </location>
</feature>
<protein>
    <submittedName>
        <fullName evidence="4">8 TM domain-containing transmembrane protein</fullName>
    </submittedName>
</protein>
<feature type="transmembrane region" description="Helical" evidence="1">
    <location>
        <begin position="62"/>
        <end position="79"/>
    </location>
</feature>
<reference evidence="4 5" key="1">
    <citation type="submission" date="2024-03" db="EMBL/GenBank/DDBJ databases">
        <title>The Acrasis kona genome and developmental transcriptomes reveal deep origins of eukaryotic multicellular pathways.</title>
        <authorList>
            <person name="Sheikh S."/>
            <person name="Fu C.-J."/>
            <person name="Brown M.W."/>
            <person name="Baldauf S.L."/>
        </authorList>
    </citation>
    <scope>NUCLEOTIDE SEQUENCE [LARGE SCALE GENOMIC DNA]</scope>
    <source>
        <strain evidence="4 5">ATCC MYA-3509</strain>
    </source>
</reference>
<feature type="transmembrane region" description="Helical" evidence="1">
    <location>
        <begin position="253"/>
        <end position="272"/>
    </location>
</feature>
<evidence type="ECO:0000256" key="2">
    <source>
        <dbReference type="SAM" id="SignalP"/>
    </source>
</evidence>
<dbReference type="AlphaFoldDB" id="A0AAW2ZEC5"/>